<evidence type="ECO:0000256" key="6">
    <source>
        <dbReference type="ARBA" id="ARBA00023136"/>
    </source>
</evidence>
<comment type="subcellular location">
    <subcellularLocation>
        <location evidence="1">Cell membrane</location>
        <topology evidence="1">Single-pass type I membrane protein</topology>
    </subcellularLocation>
</comment>
<keyword evidence="8" id="KW-0325">Glycoprotein</keyword>
<dbReference type="Pfam" id="PF08357">
    <property type="entry name" value="SEFIR"/>
    <property type="match status" value="1"/>
</dbReference>
<dbReference type="Gene3D" id="3.40.50.11530">
    <property type="match status" value="1"/>
</dbReference>
<keyword evidence="2" id="KW-1003">Cell membrane</keyword>
<dbReference type="Proteomes" id="UP000694397">
    <property type="component" value="Chromosome 21"/>
</dbReference>
<sequence>MGVISWLARCLSERCSPSTRRIARLRGWPTFSSQVAVSKIIKRFSRVENTRALRAVRFGAYPIFVRRAEATALSKRLFEGGKMRSVLGPVAIIVVMGVTRSLRLLEHLKVNCTQEGLRCSAVFNNCSGEHLPKQHTPTAPFGNGKVGVRRDVTGHLVPVLIINWTARTDGSIRALNGAEFRIREVGSNRSVCLQYIFHNKIEDMMNPQRRPWSNLMDRAVVLPGHTYQYSVSNLPKPKTGNNVVEKTITIPDCRDPMIQEARVCVENGSLWKPNISWNTTSHPDRYVIHVGFNTGQFSEKYLVSIQCMDVAQFQSVLKGNSTYMNVSFSVAQQPKLCCESVLIQPFFPLCHGNCSSQGRQLQKCEDVPEAGTDTHPLIIWVILGLCLACGLLTFLLYRNQLKGGSPEEKFSKEYTSFNCSSASLEHIQHSQITYQRKVLIIYSLDHALYREIVLKLSAFLRAKCGTEVVLDLLDTAWLGTVGRMQWLDWQKQQIEKSSDKILILCSRGVQAKWRAMCGGHKVMLKEDVRSPMGDMLTPAFSLIIPDLLHPVAFGKYIVAYFDDVSAEEDVPPPFNITIKYKLMKHFEELYFRILDMEKHEPGKVKRVEGIAEDEYFSCPSGRALRDAIEAFQAYQVEYPDWFERECVDSEEEALDSNLQCPLFIEICNSSTLQCVPWCREEPPMFSNTINTVEEDKEVLSLNPLISDGEENFFTQQVLPVAHLEENQLCSVLPVAHVEKSQVYSAHPVTRLEQSQVYSIYTEGYWKDSQGYSANPDVKDILGIRKDHIHLSNCTDPMTNAASQELVIQGETKPQGRPGSVNFPADNLEEELDSSSCLSADTLKNLLTLQQALGSGAPLPLCSVEQELHDLQATSSVGQEWIPWKRSFSSSDQGYISRVPPHLDCSLKEDFSEPE</sequence>
<keyword evidence="11" id="KW-1185">Reference proteome</keyword>
<keyword evidence="6" id="KW-0472">Membrane</keyword>
<dbReference type="Pfam" id="PF16556">
    <property type="entry name" value="IL17R_fnIII_D1"/>
    <property type="match status" value="1"/>
</dbReference>
<keyword evidence="3" id="KW-0812">Transmembrane</keyword>
<reference evidence="10" key="2">
    <citation type="submission" date="2025-08" db="UniProtKB">
        <authorList>
            <consortium name="Ensembl"/>
        </authorList>
    </citation>
    <scope>IDENTIFICATION</scope>
</reference>
<evidence type="ECO:0000256" key="5">
    <source>
        <dbReference type="ARBA" id="ARBA00022989"/>
    </source>
</evidence>
<evidence type="ECO:0000259" key="9">
    <source>
        <dbReference type="PROSITE" id="PS51534"/>
    </source>
</evidence>
<evidence type="ECO:0000256" key="3">
    <source>
        <dbReference type="ARBA" id="ARBA00022692"/>
    </source>
</evidence>
<evidence type="ECO:0000256" key="8">
    <source>
        <dbReference type="ARBA" id="ARBA00023180"/>
    </source>
</evidence>
<evidence type="ECO:0000313" key="10">
    <source>
        <dbReference type="Ensembl" id="ENSSFOP00015003287.2"/>
    </source>
</evidence>
<dbReference type="OrthoDB" id="5915222at2759"/>
<evidence type="ECO:0000313" key="11">
    <source>
        <dbReference type="Proteomes" id="UP000694397"/>
    </source>
</evidence>
<dbReference type="PANTHER" id="PTHR15583:SF22">
    <property type="entry name" value="INTERLEUKIN-17 RECEPTOR A-LIKE"/>
    <property type="match status" value="1"/>
</dbReference>
<dbReference type="InterPro" id="IPR039465">
    <property type="entry name" value="IL-17_rcpt-like"/>
</dbReference>
<keyword evidence="4" id="KW-0732">Signal</keyword>
<dbReference type="InterPro" id="IPR032356">
    <property type="entry name" value="IL17R_A/B_N"/>
</dbReference>
<dbReference type="GeneTree" id="ENSGT00940000159018"/>
<proteinExistence type="predicted"/>
<dbReference type="InterPro" id="IPR013568">
    <property type="entry name" value="SEFIR_dom"/>
</dbReference>
<name>A0A8C9QYZ6_SCLFO</name>
<dbReference type="Ensembl" id="ENSSFOT00015003339.2">
    <property type="protein sequence ID" value="ENSSFOP00015003287.2"/>
    <property type="gene ID" value="ENSSFOG00015002155.2"/>
</dbReference>
<evidence type="ECO:0000256" key="1">
    <source>
        <dbReference type="ARBA" id="ARBA00004251"/>
    </source>
</evidence>
<evidence type="ECO:0000256" key="4">
    <source>
        <dbReference type="ARBA" id="ARBA00022729"/>
    </source>
</evidence>
<accession>A0A8C9QYZ6</accession>
<feature type="domain" description="SEFIR" evidence="9">
    <location>
        <begin position="435"/>
        <end position="591"/>
    </location>
</feature>
<reference evidence="10 11" key="1">
    <citation type="submission" date="2019-04" db="EMBL/GenBank/DDBJ databases">
        <authorList>
            <consortium name="Wellcome Sanger Institute Data Sharing"/>
        </authorList>
    </citation>
    <scope>NUCLEOTIDE SEQUENCE [LARGE SCALE GENOMIC DNA]</scope>
</reference>
<gene>
    <name evidence="10" type="primary">LOC108920760</name>
</gene>
<dbReference type="FunFam" id="3.40.50.11530:FF:000002">
    <property type="entry name" value="Interleukin 17 receptor A"/>
    <property type="match status" value="1"/>
</dbReference>
<keyword evidence="7" id="KW-0675">Receptor</keyword>
<dbReference type="InterPro" id="IPR043046">
    <property type="entry name" value="IL17RA/B_FnIII-like_2_sf"/>
</dbReference>
<reference evidence="10" key="3">
    <citation type="submission" date="2025-09" db="UniProtKB">
        <authorList>
            <consortium name="Ensembl"/>
        </authorList>
    </citation>
    <scope>IDENTIFICATION</scope>
</reference>
<evidence type="ECO:0000256" key="2">
    <source>
        <dbReference type="ARBA" id="ARBA00022475"/>
    </source>
</evidence>
<dbReference type="PANTHER" id="PTHR15583">
    <property type="entry name" value="INTERLEUKIN-17 RECEPTOR"/>
    <property type="match status" value="1"/>
</dbReference>
<dbReference type="AlphaFoldDB" id="A0A8C9QYZ6"/>
<organism evidence="10 11">
    <name type="scientific">Scleropages formosus</name>
    <name type="common">Asian bonytongue</name>
    <name type="synonym">Osteoglossum formosum</name>
    <dbReference type="NCBI Taxonomy" id="113540"/>
    <lineage>
        <taxon>Eukaryota</taxon>
        <taxon>Metazoa</taxon>
        <taxon>Chordata</taxon>
        <taxon>Craniata</taxon>
        <taxon>Vertebrata</taxon>
        <taxon>Euteleostomi</taxon>
        <taxon>Actinopterygii</taxon>
        <taxon>Neopterygii</taxon>
        <taxon>Teleostei</taxon>
        <taxon>Osteoglossocephala</taxon>
        <taxon>Osteoglossomorpha</taxon>
        <taxon>Osteoglossiformes</taxon>
        <taxon>Osteoglossidae</taxon>
        <taxon>Scleropages</taxon>
    </lineage>
</organism>
<protein>
    <recommendedName>
        <fullName evidence="9">SEFIR domain-containing protein</fullName>
    </recommendedName>
</protein>
<dbReference type="Gene3D" id="2.60.40.2160">
    <property type="entry name" value="Interleukin-17 receptor A/B, fibronectin-III-like domain 1"/>
    <property type="match status" value="1"/>
</dbReference>
<dbReference type="InterPro" id="IPR038683">
    <property type="entry name" value="IL17RA/B_FnIII-like_1_sf"/>
</dbReference>
<dbReference type="PROSITE" id="PS51534">
    <property type="entry name" value="SEFIR"/>
    <property type="match status" value="1"/>
</dbReference>
<dbReference type="GO" id="GO:0030368">
    <property type="term" value="F:interleukin-17 receptor activity"/>
    <property type="evidence" value="ECO:0007669"/>
    <property type="project" value="InterPro"/>
</dbReference>
<keyword evidence="5" id="KW-1133">Transmembrane helix</keyword>
<dbReference type="GO" id="GO:0005886">
    <property type="term" value="C:plasma membrane"/>
    <property type="evidence" value="ECO:0007669"/>
    <property type="project" value="UniProtKB-SubCell"/>
</dbReference>
<dbReference type="Gene3D" id="2.60.40.2150">
    <property type="entry name" value="Interleukin-17 receptor A/B, fibronectin-III-like domain 2"/>
    <property type="match status" value="1"/>
</dbReference>
<evidence type="ECO:0000256" key="7">
    <source>
        <dbReference type="ARBA" id="ARBA00023170"/>
    </source>
</evidence>